<dbReference type="Proteomes" id="UP000193986">
    <property type="component" value="Unassembled WGS sequence"/>
</dbReference>
<feature type="chain" id="PRO_5011965710" evidence="1">
    <location>
        <begin position="18"/>
        <end position="539"/>
    </location>
</feature>
<dbReference type="AlphaFoldDB" id="A0A1Y2ANT8"/>
<evidence type="ECO:0000313" key="3">
    <source>
        <dbReference type="Proteomes" id="UP000193986"/>
    </source>
</evidence>
<feature type="signal peptide" evidence="1">
    <location>
        <begin position="1"/>
        <end position="17"/>
    </location>
</feature>
<dbReference type="STRING" id="71784.A0A1Y2ANT8"/>
<sequence length="539" mass="61396">MAMAILTYLLLAGLALASVYLLGQRPKRVRKRPDIDALPSLLVPAYTTHARLLPITSKHAFSYPLLYLAIDIDSLEGGQIDLPRQLLSYGGHPLSKILGIRSDGYLEQGQEGLRRKLVALLVDRGVAKEDIGRVWLVTMPSYLGFEGINPLSVWYVYRAGTSDSGARRSLMCVVLEVHNTFGEKHAYVLHTESELKHDPSSGFDLAWTFPRSFHVSPFNSRDGFYRLDIVDPFLHSKSDSQPEVRVFLRLLTPDKTPKLQALLASSPNRPSIPLDRTNLIQIATTVLSKYPFALLFTTPRILYQAYLLHYEKKLDVFPRPEPKTKEAEQEWNPPQVDELETGVAIGWQKHSWTERKAQAIVQAWASKRSRETGINLTIRFRYPRHPLIVRPTKTDDDNSLVITTSDPKFFTNLLAFTTRHILTLAPELLSSISDPSTFLSYFESSQVDLAHSVRERYLAFFWLHSYIAPSPDLLSTPVGHFASQCGLVDQVWVWFIVWTAWAADVAEEWIMYVLGARFVEGREPWRIYERALRRMYVGG</sequence>
<gene>
    <name evidence="2" type="ORF">BCR39DRAFT_595395</name>
</gene>
<comment type="caution">
    <text evidence="2">The sequence shown here is derived from an EMBL/GenBank/DDBJ whole genome shotgun (WGS) entry which is preliminary data.</text>
</comment>
<dbReference type="EMBL" id="MCFC01000070">
    <property type="protein sequence ID" value="ORY24229.1"/>
    <property type="molecule type" value="Genomic_DNA"/>
</dbReference>
<dbReference type="InterPro" id="IPR010775">
    <property type="entry name" value="DUF1365"/>
</dbReference>
<accession>A0A1Y2ANT8</accession>
<dbReference type="PANTHER" id="PTHR33973">
    <property type="entry name" value="OS07G0153300 PROTEIN"/>
    <property type="match status" value="1"/>
</dbReference>
<reference evidence="2 3" key="1">
    <citation type="submission" date="2016-07" db="EMBL/GenBank/DDBJ databases">
        <title>Pervasive Adenine N6-methylation of Active Genes in Fungi.</title>
        <authorList>
            <consortium name="DOE Joint Genome Institute"/>
            <person name="Mondo S.J."/>
            <person name="Dannebaum R.O."/>
            <person name="Kuo R.C."/>
            <person name="Labutti K."/>
            <person name="Haridas S."/>
            <person name="Kuo A."/>
            <person name="Salamov A."/>
            <person name="Ahrendt S.R."/>
            <person name="Lipzen A."/>
            <person name="Sullivan W."/>
            <person name="Andreopoulos W.B."/>
            <person name="Clum A."/>
            <person name="Lindquist E."/>
            <person name="Daum C."/>
            <person name="Ramamoorthy G.K."/>
            <person name="Gryganskyi A."/>
            <person name="Culley D."/>
            <person name="Magnuson J.K."/>
            <person name="James T.Y."/>
            <person name="O'Malley M.A."/>
            <person name="Stajich J.E."/>
            <person name="Spatafora J.W."/>
            <person name="Visel A."/>
            <person name="Grigoriev I.V."/>
        </authorList>
    </citation>
    <scope>NUCLEOTIDE SEQUENCE [LARGE SCALE GENOMIC DNA]</scope>
    <source>
        <strain evidence="2 3">68-887.2</strain>
    </source>
</reference>
<organism evidence="2 3">
    <name type="scientific">Naematelia encephala</name>
    <dbReference type="NCBI Taxonomy" id="71784"/>
    <lineage>
        <taxon>Eukaryota</taxon>
        <taxon>Fungi</taxon>
        <taxon>Dikarya</taxon>
        <taxon>Basidiomycota</taxon>
        <taxon>Agaricomycotina</taxon>
        <taxon>Tremellomycetes</taxon>
        <taxon>Tremellales</taxon>
        <taxon>Naemateliaceae</taxon>
        <taxon>Naematelia</taxon>
    </lineage>
</organism>
<evidence type="ECO:0000313" key="2">
    <source>
        <dbReference type="EMBL" id="ORY24229.1"/>
    </source>
</evidence>
<dbReference type="OrthoDB" id="3340520at2759"/>
<name>A0A1Y2ANT8_9TREE</name>
<evidence type="ECO:0000256" key="1">
    <source>
        <dbReference type="SAM" id="SignalP"/>
    </source>
</evidence>
<protein>
    <submittedName>
        <fullName evidence="2">Uncharacterized protein</fullName>
    </submittedName>
</protein>
<dbReference type="InParanoid" id="A0A1Y2ANT8"/>
<keyword evidence="1" id="KW-0732">Signal</keyword>
<proteinExistence type="predicted"/>
<keyword evidence="3" id="KW-1185">Reference proteome</keyword>
<dbReference type="Pfam" id="PF07103">
    <property type="entry name" value="DUF1365"/>
    <property type="match status" value="1"/>
</dbReference>
<dbReference type="PANTHER" id="PTHR33973:SF4">
    <property type="entry name" value="OS07G0153300 PROTEIN"/>
    <property type="match status" value="1"/>
</dbReference>